<protein>
    <submittedName>
        <fullName evidence="1">Uncharacterized protein</fullName>
    </submittedName>
</protein>
<accession>A0A8S5S0F4</accession>
<evidence type="ECO:0000313" key="1">
    <source>
        <dbReference type="EMBL" id="DAF44239.1"/>
    </source>
</evidence>
<proteinExistence type="predicted"/>
<sequence length="122" mass="14662">MDGQYINKLLDCIRKTENSINIEIVYNLYDIDMTELNDNDKMSLIIMLYNMFEYGCKKKTIKKVFPEWSDYKIKNIAKKVGLNIVTLFDDEGHLAGRGYMFKWDDVKKFMREYNFRFNKNLV</sequence>
<name>A0A8S5S0F4_9CAUD</name>
<reference evidence="1" key="1">
    <citation type="journal article" date="2021" name="Proc. Natl. Acad. Sci. U.S.A.">
        <title>A Catalog of Tens of Thousands of Viruses from Human Metagenomes Reveals Hidden Associations with Chronic Diseases.</title>
        <authorList>
            <person name="Tisza M.J."/>
            <person name="Buck C.B."/>
        </authorList>
    </citation>
    <scope>NUCLEOTIDE SEQUENCE</scope>
    <source>
        <strain evidence="1">CtNQV2</strain>
    </source>
</reference>
<dbReference type="EMBL" id="BK032510">
    <property type="protein sequence ID" value="DAF44239.1"/>
    <property type="molecule type" value="Genomic_DNA"/>
</dbReference>
<organism evidence="1">
    <name type="scientific">Myoviridae sp. ctNQV2</name>
    <dbReference type="NCBI Taxonomy" id="2827683"/>
    <lineage>
        <taxon>Viruses</taxon>
        <taxon>Duplodnaviria</taxon>
        <taxon>Heunggongvirae</taxon>
        <taxon>Uroviricota</taxon>
        <taxon>Caudoviricetes</taxon>
    </lineage>
</organism>